<accession>A0A919R5K3</accession>
<evidence type="ECO:0000256" key="1">
    <source>
        <dbReference type="SAM" id="MobiDB-lite"/>
    </source>
</evidence>
<feature type="region of interest" description="Disordered" evidence="1">
    <location>
        <begin position="1"/>
        <end position="170"/>
    </location>
</feature>
<reference evidence="2" key="1">
    <citation type="submission" date="2021-01" db="EMBL/GenBank/DDBJ databases">
        <title>Whole genome shotgun sequence of Sphaerisporangium rufum NBRC 109079.</title>
        <authorList>
            <person name="Komaki H."/>
            <person name="Tamura T."/>
        </authorList>
    </citation>
    <scope>NUCLEOTIDE SEQUENCE</scope>
    <source>
        <strain evidence="2">NBRC 109079</strain>
    </source>
</reference>
<dbReference type="Proteomes" id="UP000655287">
    <property type="component" value="Unassembled WGS sequence"/>
</dbReference>
<proteinExistence type="predicted"/>
<feature type="compositionally biased region" description="Low complexity" evidence="1">
    <location>
        <begin position="24"/>
        <end position="46"/>
    </location>
</feature>
<feature type="compositionally biased region" description="Low complexity" evidence="1">
    <location>
        <begin position="125"/>
        <end position="158"/>
    </location>
</feature>
<gene>
    <name evidence="2" type="ORF">Sru01_46650</name>
</gene>
<name>A0A919R5K3_9ACTN</name>
<organism evidence="2 3">
    <name type="scientific">Sphaerisporangium rufum</name>
    <dbReference type="NCBI Taxonomy" id="1381558"/>
    <lineage>
        <taxon>Bacteria</taxon>
        <taxon>Bacillati</taxon>
        <taxon>Actinomycetota</taxon>
        <taxon>Actinomycetes</taxon>
        <taxon>Streptosporangiales</taxon>
        <taxon>Streptosporangiaceae</taxon>
        <taxon>Sphaerisporangium</taxon>
    </lineage>
</organism>
<keyword evidence="3" id="KW-1185">Reference proteome</keyword>
<dbReference type="RefSeq" id="WP_203989802.1">
    <property type="nucleotide sequence ID" value="NZ_BOOU01000061.1"/>
</dbReference>
<dbReference type="AlphaFoldDB" id="A0A919R5K3"/>
<evidence type="ECO:0008006" key="4">
    <source>
        <dbReference type="Google" id="ProtNLM"/>
    </source>
</evidence>
<feature type="compositionally biased region" description="Low complexity" evidence="1">
    <location>
        <begin position="55"/>
        <end position="83"/>
    </location>
</feature>
<comment type="caution">
    <text evidence="2">The sequence shown here is derived from an EMBL/GenBank/DDBJ whole genome shotgun (WGS) entry which is preliminary data.</text>
</comment>
<feature type="compositionally biased region" description="Low complexity" evidence="1">
    <location>
        <begin position="96"/>
        <end position="117"/>
    </location>
</feature>
<protein>
    <recommendedName>
        <fullName evidence="4">DUF4352 domain-containing protein</fullName>
    </recommendedName>
</protein>
<sequence length="334" mass="32565">MAVDGMNREDGGDREEPEFDAFAPNPNNTPPGSSTGSWPAFRIAPVPAAPPAGTAPPAAAEPSVFTPATPAAASIPAGTPSASRPEGAGTAGGGSSAFTPATPGAASTPSAFRPGGASTAGGGSPAAVPGAPDAGSPVPETTGAAGSGAGAADVDGARPGPGAGDGRAGRRGRVAGAVRAGLVGVTAVAAVAATVGVQWWDRARWVAERYPAEKVTEVATGSSTVLHGVAWQAGVSTGPPGAGDPAGTVTLRATVRLTPRSAAAAAGYEPPAYRFQDRDGHRWTALQSDGPIRLDLRAGQTASATVVGSVPAAARDSAELVLSYSPGETLRFAR</sequence>
<feature type="compositionally biased region" description="Basic and acidic residues" evidence="1">
    <location>
        <begin position="1"/>
        <end position="11"/>
    </location>
</feature>
<dbReference type="EMBL" id="BOOU01000061">
    <property type="protein sequence ID" value="GII79683.1"/>
    <property type="molecule type" value="Genomic_DNA"/>
</dbReference>
<evidence type="ECO:0000313" key="2">
    <source>
        <dbReference type="EMBL" id="GII79683.1"/>
    </source>
</evidence>
<evidence type="ECO:0000313" key="3">
    <source>
        <dbReference type="Proteomes" id="UP000655287"/>
    </source>
</evidence>